<keyword evidence="3" id="KW-1185">Reference proteome</keyword>
<evidence type="ECO:0000313" key="2">
    <source>
        <dbReference type="EMBL" id="REH29595.1"/>
    </source>
</evidence>
<dbReference type="Pfam" id="PF13185">
    <property type="entry name" value="GAF_2"/>
    <property type="match status" value="1"/>
</dbReference>
<name>A0A3E0GV68_9PSEU</name>
<evidence type="ECO:0000313" key="3">
    <source>
        <dbReference type="Proteomes" id="UP000256269"/>
    </source>
</evidence>
<dbReference type="Proteomes" id="UP000256269">
    <property type="component" value="Unassembled WGS sequence"/>
</dbReference>
<feature type="domain" description="GAF" evidence="1">
    <location>
        <begin position="40"/>
        <end position="172"/>
    </location>
</feature>
<organism evidence="2 3">
    <name type="scientific">Kutzneria buriramensis</name>
    <dbReference type="NCBI Taxonomy" id="1045776"/>
    <lineage>
        <taxon>Bacteria</taxon>
        <taxon>Bacillati</taxon>
        <taxon>Actinomycetota</taxon>
        <taxon>Actinomycetes</taxon>
        <taxon>Pseudonocardiales</taxon>
        <taxon>Pseudonocardiaceae</taxon>
        <taxon>Kutzneria</taxon>
    </lineage>
</organism>
<protein>
    <submittedName>
        <fullName evidence="2">GAF domain-containing protein</fullName>
    </submittedName>
</protein>
<dbReference type="Gene3D" id="3.30.450.40">
    <property type="match status" value="1"/>
</dbReference>
<evidence type="ECO:0000259" key="1">
    <source>
        <dbReference type="Pfam" id="PF13185"/>
    </source>
</evidence>
<proteinExistence type="predicted"/>
<reference evidence="2 3" key="1">
    <citation type="submission" date="2018-08" db="EMBL/GenBank/DDBJ databases">
        <title>Genomic Encyclopedia of Archaeal and Bacterial Type Strains, Phase II (KMG-II): from individual species to whole genera.</title>
        <authorList>
            <person name="Goeker M."/>
        </authorList>
    </citation>
    <scope>NUCLEOTIDE SEQUENCE [LARGE SCALE GENOMIC DNA]</scope>
    <source>
        <strain evidence="2 3">DSM 45791</strain>
    </source>
</reference>
<comment type="caution">
    <text evidence="2">The sequence shown here is derived from an EMBL/GenBank/DDBJ whole genome shotgun (WGS) entry which is preliminary data.</text>
</comment>
<dbReference type="InterPro" id="IPR003018">
    <property type="entry name" value="GAF"/>
</dbReference>
<accession>A0A3E0GV68</accession>
<gene>
    <name evidence="2" type="ORF">BCF44_12422</name>
</gene>
<sequence length="354" mass="38238">MEPFRQTIDAMNEHVRRHDRRSDWREVLGRVLLDARPQEQPQAFLRALLESAAVCGTADTAVLAVLIDGGRWLRVAMTSGGFGDWAGRLIPVEGSVSALAIEAGRAVLLGDIERDSGAVRAERSVRVGPALVAPVWLDSRMVGVVGLGRHIGRPEFRNADRDMLVGFAEHMGWSLVLGEDGDAPAPITAEEYAGIANRTAAALFDVTIELSRIGAAADDHVHRRLASAISTLATAIERLHGRLRGATDPRPDMRQELVTVLLAEAGQCGLVAHADVPPDLDPMISTPSRADLAAWVERGVRIAASCGELPYVGLSVTPDGLELRYRGRTPDDDLDGVALRDDSVVLTRVFRPQR</sequence>
<dbReference type="EMBL" id="QUNO01000024">
    <property type="protein sequence ID" value="REH29595.1"/>
    <property type="molecule type" value="Genomic_DNA"/>
</dbReference>
<dbReference type="InterPro" id="IPR029016">
    <property type="entry name" value="GAF-like_dom_sf"/>
</dbReference>
<dbReference type="SUPFAM" id="SSF55781">
    <property type="entry name" value="GAF domain-like"/>
    <property type="match status" value="1"/>
</dbReference>
<dbReference type="AlphaFoldDB" id="A0A3E0GV68"/>